<dbReference type="GO" id="GO:0035870">
    <property type="term" value="F:dITP diphosphatase activity"/>
    <property type="evidence" value="ECO:0007669"/>
    <property type="project" value="UniProtKB-UniRule"/>
</dbReference>
<reference evidence="13 14" key="1">
    <citation type="submission" date="2016-07" db="EMBL/GenBank/DDBJ databases">
        <title>Pervasive Adenine N6-methylation of Active Genes in Fungi.</title>
        <authorList>
            <consortium name="DOE Joint Genome Institute"/>
            <person name="Mondo S.J."/>
            <person name="Dannebaum R.O."/>
            <person name="Kuo R.C."/>
            <person name="Labutti K."/>
            <person name="Haridas S."/>
            <person name="Kuo A."/>
            <person name="Salamov A."/>
            <person name="Ahrendt S.R."/>
            <person name="Lipzen A."/>
            <person name="Sullivan W."/>
            <person name="Andreopoulos W.B."/>
            <person name="Clum A."/>
            <person name="Lindquist E."/>
            <person name="Daum C."/>
            <person name="Ramamoorthy G.K."/>
            <person name="Gryganskyi A."/>
            <person name="Culley D."/>
            <person name="Magnuson J.K."/>
            <person name="James T.Y."/>
            <person name="O'Malley M.A."/>
            <person name="Stajich J.E."/>
            <person name="Spatafora J.W."/>
            <person name="Visel A."/>
            <person name="Grigoriev I.V."/>
        </authorList>
    </citation>
    <scope>NUCLEOTIDE SEQUENCE [LARGE SCALE GENOMIC DNA]</scope>
    <source>
        <strain evidence="13 14">12-1054</strain>
    </source>
</reference>
<dbReference type="OrthoDB" id="6288734at2759"/>
<evidence type="ECO:0000256" key="9">
    <source>
        <dbReference type="ARBA" id="ARBA00093218"/>
    </source>
</evidence>
<evidence type="ECO:0000256" key="11">
    <source>
        <dbReference type="ARBA" id="ARBA00093271"/>
    </source>
</evidence>
<dbReference type="STRING" id="56484.A0A1Y2FW15"/>
<dbReference type="GO" id="GO:0000166">
    <property type="term" value="F:nucleotide binding"/>
    <property type="evidence" value="ECO:0007669"/>
    <property type="project" value="UniProtKB-KW"/>
</dbReference>
<evidence type="ECO:0000256" key="10">
    <source>
        <dbReference type="ARBA" id="ARBA00093255"/>
    </source>
</evidence>
<feature type="binding site" evidence="12">
    <location>
        <position position="47"/>
    </location>
    <ligand>
        <name>ITP</name>
        <dbReference type="ChEBI" id="CHEBI:61402"/>
    </ligand>
</feature>
<keyword evidence="4 12" id="KW-0547">Nucleotide-binding</keyword>
<dbReference type="GO" id="GO:0036220">
    <property type="term" value="F:ITP diphosphatase activity"/>
    <property type="evidence" value="ECO:0007669"/>
    <property type="project" value="UniProtKB-UniRule"/>
</dbReference>
<dbReference type="Gene3D" id="3.90.950.10">
    <property type="match status" value="1"/>
</dbReference>
<dbReference type="GeneID" id="63782644"/>
<comment type="catalytic activity">
    <reaction evidence="10">
        <text>dITP + H2O = dIMP + diphosphate + H(+)</text>
        <dbReference type="Rhea" id="RHEA:28342"/>
        <dbReference type="ChEBI" id="CHEBI:15377"/>
        <dbReference type="ChEBI" id="CHEBI:15378"/>
        <dbReference type="ChEBI" id="CHEBI:33019"/>
        <dbReference type="ChEBI" id="CHEBI:61194"/>
        <dbReference type="ChEBI" id="CHEBI:61382"/>
        <dbReference type="EC" id="3.6.1.66"/>
    </reaction>
    <physiologicalReaction direction="left-to-right" evidence="10">
        <dbReference type="Rhea" id="RHEA:28343"/>
    </physiologicalReaction>
</comment>
<dbReference type="InterPro" id="IPR029001">
    <property type="entry name" value="ITPase-like_fam"/>
</dbReference>
<comment type="catalytic activity">
    <reaction evidence="12">
        <text>XTP + H2O = XMP + diphosphate + H(+)</text>
        <dbReference type="Rhea" id="RHEA:28610"/>
        <dbReference type="ChEBI" id="CHEBI:15377"/>
        <dbReference type="ChEBI" id="CHEBI:15378"/>
        <dbReference type="ChEBI" id="CHEBI:33019"/>
        <dbReference type="ChEBI" id="CHEBI:57464"/>
        <dbReference type="ChEBI" id="CHEBI:61314"/>
        <dbReference type="EC" id="3.6.1.66"/>
    </reaction>
</comment>
<dbReference type="AlphaFoldDB" id="A0A1Y2FW15"/>
<evidence type="ECO:0000256" key="12">
    <source>
        <dbReference type="HAMAP-Rule" id="MF_03148"/>
    </source>
</evidence>
<protein>
    <recommendedName>
        <fullName evidence="12">Inosine triphosphate pyrophosphatase</fullName>
        <shortName evidence="12">ITPase</shortName>
        <shortName evidence="12">Inosine triphosphatase</shortName>
        <ecNumber evidence="12">3.6.1.66</ecNumber>
    </recommendedName>
    <alternativeName>
        <fullName evidence="12">Non-canonical purine NTP pyrophosphatase</fullName>
    </alternativeName>
    <alternativeName>
        <fullName evidence="12">Non-standard purine NTP pyrophosphatase</fullName>
    </alternativeName>
    <alternativeName>
        <fullName evidence="12">Nucleoside-triphosphate diphosphatase</fullName>
    </alternativeName>
    <alternativeName>
        <fullName evidence="12">Nucleoside-triphosphate pyrophosphatase</fullName>
        <shortName evidence="12">NTPase</shortName>
    </alternativeName>
    <alternativeName>
        <fullName evidence="12">XTP/dITP diphosphatase</fullName>
    </alternativeName>
</protein>
<evidence type="ECO:0000313" key="14">
    <source>
        <dbReference type="Proteomes" id="UP000193685"/>
    </source>
</evidence>
<keyword evidence="7 12" id="KW-0546">Nucleotide metabolism</keyword>
<name>A0A1Y2FW15_PROLT</name>
<dbReference type="GO" id="GO:0005737">
    <property type="term" value="C:cytoplasm"/>
    <property type="evidence" value="ECO:0007669"/>
    <property type="project" value="UniProtKB-SubCell"/>
</dbReference>
<comment type="cofactor">
    <cofactor evidence="12">
        <name>Mg(2+)</name>
        <dbReference type="ChEBI" id="CHEBI:18420"/>
    </cofactor>
    <cofactor evidence="12">
        <name>Mn(2+)</name>
        <dbReference type="ChEBI" id="CHEBI:29035"/>
    </cofactor>
    <text evidence="12">Binds 1 divalent metal cation per subunit; can use either Mg(2+) or Mn(2+).</text>
</comment>
<keyword evidence="3 12" id="KW-0479">Metal-binding</keyword>
<evidence type="ECO:0000313" key="13">
    <source>
        <dbReference type="EMBL" id="ORY86865.1"/>
    </source>
</evidence>
<keyword evidence="5 12" id="KW-0378">Hydrolase</keyword>
<dbReference type="GO" id="GO:0009204">
    <property type="term" value="P:deoxyribonucleoside triphosphate catabolic process"/>
    <property type="evidence" value="ECO:0007669"/>
    <property type="project" value="UniProtKB-UniRule"/>
</dbReference>
<dbReference type="InterPro" id="IPR027502">
    <property type="entry name" value="ITPase"/>
</dbReference>
<comment type="catalytic activity">
    <reaction evidence="9">
        <text>ITP + H2O = IMP + diphosphate + H(+)</text>
        <dbReference type="Rhea" id="RHEA:29399"/>
        <dbReference type="ChEBI" id="CHEBI:15377"/>
        <dbReference type="ChEBI" id="CHEBI:15378"/>
        <dbReference type="ChEBI" id="CHEBI:33019"/>
        <dbReference type="ChEBI" id="CHEBI:58053"/>
        <dbReference type="ChEBI" id="CHEBI:61402"/>
        <dbReference type="EC" id="3.6.1.66"/>
    </reaction>
    <physiologicalReaction direction="left-to-right" evidence="9">
        <dbReference type="Rhea" id="RHEA:29400"/>
    </physiologicalReaction>
</comment>
<feature type="binding site" evidence="12">
    <location>
        <begin position="63"/>
        <end position="64"/>
    </location>
    <ligand>
        <name>ITP</name>
        <dbReference type="ChEBI" id="CHEBI:61402"/>
    </ligand>
</feature>
<comment type="caution">
    <text evidence="13">The sequence shown here is derived from an EMBL/GenBank/DDBJ whole genome shotgun (WGS) entry which is preliminary data.</text>
</comment>
<accession>A0A1Y2FW15</accession>
<dbReference type="FunFam" id="3.90.950.10:FF:000003">
    <property type="entry name" value="Inosine triphosphate pyrophosphatase"/>
    <property type="match status" value="1"/>
</dbReference>
<comment type="catalytic activity">
    <reaction evidence="11">
        <text>N(6)-hydroxy-dATP + H2O = N(6)-hydroxy-dAMP + diphosphate + H(+)</text>
        <dbReference type="Rhea" id="RHEA:83971"/>
        <dbReference type="ChEBI" id="CHEBI:15377"/>
        <dbReference type="ChEBI" id="CHEBI:15378"/>
        <dbReference type="ChEBI" id="CHEBI:33019"/>
        <dbReference type="ChEBI" id="CHEBI:233529"/>
        <dbReference type="ChEBI" id="CHEBI:233530"/>
    </reaction>
    <physiologicalReaction direction="left-to-right" evidence="11">
        <dbReference type="Rhea" id="RHEA:83972"/>
    </physiologicalReaction>
</comment>
<evidence type="ECO:0000256" key="5">
    <source>
        <dbReference type="ARBA" id="ARBA00022801"/>
    </source>
</evidence>
<dbReference type="SUPFAM" id="SSF52972">
    <property type="entry name" value="ITPase-like"/>
    <property type="match status" value="1"/>
</dbReference>
<keyword evidence="14" id="KW-1185">Reference proteome</keyword>
<proteinExistence type="inferred from homology"/>
<sequence length="182" mass="19947">MDKITFVTGNSNKLAEVQALLPHITLRSQSLDLPELQGTAESIATEKCKTAARLVRGAVITEDTSLEFRALGRLPGPYIKWFLESLELDGLNTLLAGFEDKRATALTIFAYAPGPDVEPILFEGRAEGKIVPARGSTQFGWDAIFESNDLGQTFGEATREAKGKTSHRGRAMQVMRQHLESL</sequence>
<keyword evidence="2 12" id="KW-0963">Cytoplasm</keyword>
<evidence type="ECO:0000256" key="7">
    <source>
        <dbReference type="ARBA" id="ARBA00023080"/>
    </source>
</evidence>
<dbReference type="GO" id="GO:0036222">
    <property type="term" value="F:XTP diphosphatase activity"/>
    <property type="evidence" value="ECO:0007669"/>
    <property type="project" value="UniProtKB-UniRule"/>
</dbReference>
<dbReference type="EMBL" id="MCFI01000002">
    <property type="protein sequence ID" value="ORY86865.1"/>
    <property type="molecule type" value="Genomic_DNA"/>
</dbReference>
<dbReference type="EC" id="3.6.1.66" evidence="12"/>
<dbReference type="HAMAP" id="MF_03148">
    <property type="entry name" value="HAM1_NTPase"/>
    <property type="match status" value="1"/>
</dbReference>
<comment type="function">
    <text evidence="12">Pyrophosphatase that hydrolyzes non-canonical purine nucleotides such as inosine triphosphate (ITP), deoxyinosine triphosphate (dITP) or xanthosine 5'-triphosphate (XTP) to their respective monophosphate derivatives. The enzyme does not distinguish between the deoxy- and ribose forms. Probably excludes non-canonical purines from RNA and DNA precursor pools, thus preventing their incorporation into RNA and DNA and avoiding chromosomal lesions.</text>
</comment>
<gene>
    <name evidence="13" type="ORF">BCR37DRAFT_127385</name>
</gene>
<feature type="binding site" evidence="12">
    <location>
        <begin position="167"/>
        <end position="168"/>
    </location>
    <ligand>
        <name>ITP</name>
        <dbReference type="ChEBI" id="CHEBI:61402"/>
    </ligand>
</feature>
<keyword evidence="12" id="KW-0464">Manganese</keyword>
<keyword evidence="6 12" id="KW-0460">Magnesium</keyword>
<evidence type="ECO:0000256" key="3">
    <source>
        <dbReference type="ARBA" id="ARBA00022723"/>
    </source>
</evidence>
<dbReference type="InterPro" id="IPR002637">
    <property type="entry name" value="RdgB/HAM1"/>
</dbReference>
<evidence type="ECO:0000256" key="4">
    <source>
        <dbReference type="ARBA" id="ARBA00022741"/>
    </source>
</evidence>
<evidence type="ECO:0000256" key="2">
    <source>
        <dbReference type="ARBA" id="ARBA00022490"/>
    </source>
</evidence>
<evidence type="ECO:0000256" key="6">
    <source>
        <dbReference type="ARBA" id="ARBA00022842"/>
    </source>
</evidence>
<dbReference type="Pfam" id="PF01725">
    <property type="entry name" value="Ham1p_like"/>
    <property type="match status" value="1"/>
</dbReference>
<feature type="binding site" evidence="12">
    <location>
        <position position="63"/>
    </location>
    <ligand>
        <name>Mg(2+)</name>
        <dbReference type="ChEBI" id="CHEBI:18420"/>
    </ligand>
</feature>
<comment type="subcellular location">
    <subcellularLocation>
        <location evidence="12">Cytoplasm</location>
    </subcellularLocation>
    <subcellularLocation>
        <location evidence="12">Nucleus</location>
    </subcellularLocation>
</comment>
<dbReference type="PANTHER" id="PTHR11067">
    <property type="entry name" value="INOSINE TRIPHOSPHATE PYROPHOSPHATASE/HAM1 PROTEIN"/>
    <property type="match status" value="1"/>
</dbReference>
<evidence type="ECO:0000256" key="1">
    <source>
        <dbReference type="ARBA" id="ARBA00008023"/>
    </source>
</evidence>
<dbReference type="OMA" id="YDPIFQP"/>
<keyword evidence="12" id="KW-0539">Nucleus</keyword>
<feature type="binding site" evidence="12">
    <location>
        <begin position="8"/>
        <end position="13"/>
    </location>
    <ligand>
        <name>ITP</name>
        <dbReference type="ChEBI" id="CHEBI:61402"/>
    </ligand>
</feature>
<dbReference type="GO" id="GO:0005634">
    <property type="term" value="C:nucleus"/>
    <property type="evidence" value="ECO:0007669"/>
    <property type="project" value="UniProtKB-SubCell"/>
</dbReference>
<evidence type="ECO:0000256" key="8">
    <source>
        <dbReference type="ARBA" id="ARBA00054940"/>
    </source>
</evidence>
<dbReference type="GO" id="GO:0046872">
    <property type="term" value="F:metal ion binding"/>
    <property type="evidence" value="ECO:0007669"/>
    <property type="project" value="UniProtKB-KW"/>
</dbReference>
<dbReference type="Proteomes" id="UP000193685">
    <property type="component" value="Unassembled WGS sequence"/>
</dbReference>
<comment type="subunit">
    <text evidence="12">Homodimer.</text>
</comment>
<dbReference type="CDD" id="cd00515">
    <property type="entry name" value="HAM1"/>
    <property type="match status" value="1"/>
</dbReference>
<organism evidence="13 14">
    <name type="scientific">Protomyces lactucae-debilis</name>
    <dbReference type="NCBI Taxonomy" id="2754530"/>
    <lineage>
        <taxon>Eukaryota</taxon>
        <taxon>Fungi</taxon>
        <taxon>Dikarya</taxon>
        <taxon>Ascomycota</taxon>
        <taxon>Taphrinomycotina</taxon>
        <taxon>Taphrinomycetes</taxon>
        <taxon>Taphrinales</taxon>
        <taxon>Protomycetaceae</taxon>
        <taxon>Protomyces</taxon>
    </lineage>
</organism>
<dbReference type="PANTHER" id="PTHR11067:SF9">
    <property type="entry name" value="INOSINE TRIPHOSPHATE PYROPHOSPHATASE"/>
    <property type="match status" value="1"/>
</dbReference>
<dbReference type="RefSeq" id="XP_040727721.1">
    <property type="nucleotide sequence ID" value="XM_040866045.1"/>
</dbReference>
<dbReference type="GO" id="GO:0009117">
    <property type="term" value="P:nucleotide metabolic process"/>
    <property type="evidence" value="ECO:0007669"/>
    <property type="project" value="UniProtKB-KW"/>
</dbReference>
<feature type="binding site" evidence="12">
    <location>
        <begin position="139"/>
        <end position="142"/>
    </location>
    <ligand>
        <name>ITP</name>
        <dbReference type="ChEBI" id="CHEBI:61402"/>
    </ligand>
</feature>
<feature type="binding site" evidence="12">
    <location>
        <position position="162"/>
    </location>
    <ligand>
        <name>ITP</name>
        <dbReference type="ChEBI" id="CHEBI:61402"/>
    </ligand>
</feature>
<comment type="function">
    <text evidence="8">Pyrophosphatase that hydrolyzes the non-canonical purine nucleotides inosine triphosphate (ITP), deoxyinosine triphosphate (dITP) as well as 2'-deoxy-N-6-hydroxylaminopurine triphosphate (dHAPTP) and xanthosine 5'-triphosphate (XTP) to their respective monophosphate derivatives. The enzyme does not distinguish between the deoxy- and ribose forms. Probably excludes non-canonical purines from RNA and DNA precursor pools, thus preventing their incorporation into RNA and DNA and avoiding chromosomal lesions.</text>
</comment>
<feature type="binding site" evidence="12">
    <location>
        <position position="35"/>
    </location>
    <ligand>
        <name>Mg(2+)</name>
        <dbReference type="ChEBI" id="CHEBI:18420"/>
    </ligand>
</feature>
<comment type="similarity">
    <text evidence="1 12">Belongs to the HAM1 NTPase family.</text>
</comment>